<sequence length="188" mass="21590">MILDKNNEVIAKLVAAACAPVKYERNLSVEEAVVQFLMTPSNEPQGHVKTDFYKNLGSLLFSESEVDMALSDLEQANIIRVYTPEYETMFKTRIYYQPSLDFVSLVSEKQGKTARQALADKKHDLIKVSIQIKGMDVTLAELHGFYKNVLWLFETQKHLEYIYVGVIKLSKKEALDLYETLKQQKAFE</sequence>
<dbReference type="GeneID" id="26639564"/>
<evidence type="ECO:0000313" key="1">
    <source>
        <dbReference type="EMBL" id="BAQ02651.1"/>
    </source>
</evidence>
<proteinExistence type="predicted"/>
<reference evidence="1 2" key="1">
    <citation type="submission" date="2014-12" db="EMBL/GenBank/DDBJ databases">
        <title>Genome analysis of a novel jumbo phage RSL2 infecting the phytopathogen Ralstonia solanacearum.</title>
        <authorList>
            <person name="Kawasaki T."/>
            <person name="Fujie M."/>
            <person name="Chatchawankanphanich O."/>
            <person name="Ogata H."/>
            <person name="Yamada T."/>
        </authorList>
    </citation>
    <scope>NUCLEOTIDE SEQUENCE [LARGE SCALE GENOMIC DNA]</scope>
    <source>
        <strain evidence="1 2">RSL2</strain>
    </source>
</reference>
<dbReference type="KEGG" id="vg:26639564"/>
<dbReference type="OrthoDB" id="33771at10239"/>
<organism evidence="1 2">
    <name type="scientific">Ralstonia phage RSL2</name>
    <dbReference type="NCBI Taxonomy" id="1585840"/>
    <lineage>
        <taxon>Viruses</taxon>
        <taxon>Duplodnaviria</taxon>
        <taxon>Heunggongvirae</taxon>
        <taxon>Uroviricota</taxon>
        <taxon>Caudoviricetes</taxon>
        <taxon>Chimalliviridae</taxon>
        <taxon>Chiangmaivirus</taxon>
        <taxon>Chiangmaivirus RSL2</taxon>
    </lineage>
</organism>
<dbReference type="RefSeq" id="YP_009212972.1">
    <property type="nucleotide sequence ID" value="NC_028950.1"/>
</dbReference>
<keyword evidence="2" id="KW-1185">Reference proteome</keyword>
<protein>
    <submittedName>
        <fullName evidence="1">Uncharacterized protein</fullName>
    </submittedName>
</protein>
<accession>A0A0A8JBA1</accession>
<dbReference type="Proteomes" id="UP000203794">
    <property type="component" value="Segment"/>
</dbReference>
<name>A0A0A8JBA1_9CAUD</name>
<evidence type="ECO:0000313" key="2">
    <source>
        <dbReference type="Proteomes" id="UP000203794"/>
    </source>
</evidence>
<dbReference type="EMBL" id="AP014693">
    <property type="protein sequence ID" value="BAQ02651.1"/>
    <property type="molecule type" value="Genomic_DNA"/>
</dbReference>